<dbReference type="PRINTS" id="PR00096">
    <property type="entry name" value="GATASE"/>
</dbReference>
<dbReference type="PANTHER" id="PTHR43418">
    <property type="entry name" value="MULTIFUNCTIONAL TRYPTOPHAN BIOSYNTHESIS PROTEIN-RELATED"/>
    <property type="match status" value="1"/>
</dbReference>
<dbReference type="PANTHER" id="PTHR43418:SF4">
    <property type="entry name" value="MULTIFUNCTIONAL TRYPTOPHAN BIOSYNTHESIS PROTEIN"/>
    <property type="match status" value="1"/>
</dbReference>
<dbReference type="RefSeq" id="WP_018625660.1">
    <property type="nucleotide sequence ID" value="NZ_CP140158.1"/>
</dbReference>
<accession>A0ABZ0X2I4</accession>
<evidence type="ECO:0000259" key="2">
    <source>
        <dbReference type="Pfam" id="PF00117"/>
    </source>
</evidence>
<organism evidence="3 4">
    <name type="scientific">Kangiella aquimarina</name>
    <dbReference type="NCBI Taxonomy" id="261965"/>
    <lineage>
        <taxon>Bacteria</taxon>
        <taxon>Pseudomonadati</taxon>
        <taxon>Pseudomonadota</taxon>
        <taxon>Gammaproteobacteria</taxon>
        <taxon>Kangiellales</taxon>
        <taxon>Kangiellaceae</taxon>
        <taxon>Kangiella</taxon>
    </lineage>
</organism>
<evidence type="ECO:0000313" key="4">
    <source>
        <dbReference type="Proteomes" id="UP001324185"/>
    </source>
</evidence>
<dbReference type="CDD" id="cd01743">
    <property type="entry name" value="GATase1_Anthranilate_Synthase"/>
    <property type="match status" value="1"/>
</dbReference>
<dbReference type="PROSITE" id="PS51273">
    <property type="entry name" value="GATASE_TYPE_1"/>
    <property type="match status" value="1"/>
</dbReference>
<sequence>MKVLLIDNYDSFIYNLDYELQQLGFEVIVVRNDADYDFISNKAHNSDCVVLSPGPGRPADSGCCPQLLNDFKGIKPILGVCLGHQAIVESFGGVVEKAQQVVHGKVSNLKLKDVSQLFKGTSTNICVARYHSLVATKVPAELSITATADNEVMAVQHIKYPIYGLQFHPESIMSFVGHKLLENFKAIVTDFSSTLKGAGHDAVA</sequence>
<dbReference type="Proteomes" id="UP001324185">
    <property type="component" value="Chromosome"/>
</dbReference>
<name>A0ABZ0X2I4_9GAMM</name>
<dbReference type="EMBL" id="CP140158">
    <property type="protein sequence ID" value="WQG84730.1"/>
    <property type="molecule type" value="Genomic_DNA"/>
</dbReference>
<feature type="domain" description="Glutamine amidotransferase" evidence="2">
    <location>
        <begin position="4"/>
        <end position="184"/>
    </location>
</feature>
<proteinExistence type="predicted"/>
<dbReference type="EC" id="4.1.3.27" evidence="3"/>
<dbReference type="NCBIfam" id="TIGR00566">
    <property type="entry name" value="trpG_papA"/>
    <property type="match status" value="1"/>
</dbReference>
<dbReference type="Pfam" id="PF00117">
    <property type="entry name" value="GATase"/>
    <property type="match status" value="1"/>
</dbReference>
<protein>
    <submittedName>
        <fullName evidence="3">Aminodeoxychorismate/anthranilate synthase component II</fullName>
        <ecNumber evidence="3">4.1.3.27</ecNumber>
    </submittedName>
</protein>
<dbReference type="GO" id="GO:0004049">
    <property type="term" value="F:anthranilate synthase activity"/>
    <property type="evidence" value="ECO:0007669"/>
    <property type="project" value="UniProtKB-EC"/>
</dbReference>
<dbReference type="SUPFAM" id="SSF52317">
    <property type="entry name" value="Class I glutamine amidotransferase-like"/>
    <property type="match status" value="1"/>
</dbReference>
<dbReference type="InterPro" id="IPR050472">
    <property type="entry name" value="Anth_synth/Amidotransfase"/>
</dbReference>
<dbReference type="PRINTS" id="PR00099">
    <property type="entry name" value="CPSGATASE"/>
</dbReference>
<keyword evidence="1" id="KW-0315">Glutamine amidotransferase</keyword>
<evidence type="ECO:0000313" key="3">
    <source>
        <dbReference type="EMBL" id="WQG84730.1"/>
    </source>
</evidence>
<evidence type="ECO:0000256" key="1">
    <source>
        <dbReference type="ARBA" id="ARBA00022962"/>
    </source>
</evidence>
<keyword evidence="4" id="KW-1185">Reference proteome</keyword>
<dbReference type="InterPro" id="IPR017926">
    <property type="entry name" value="GATASE"/>
</dbReference>
<dbReference type="Gene3D" id="3.40.50.880">
    <property type="match status" value="1"/>
</dbReference>
<dbReference type="PRINTS" id="PR00097">
    <property type="entry name" value="ANTSNTHASEII"/>
</dbReference>
<dbReference type="InterPro" id="IPR029062">
    <property type="entry name" value="Class_I_gatase-like"/>
</dbReference>
<dbReference type="InterPro" id="IPR006221">
    <property type="entry name" value="TrpG/PapA_dom"/>
</dbReference>
<keyword evidence="3" id="KW-0456">Lyase</keyword>
<gene>
    <name evidence="3" type="ORF">SR900_09675</name>
</gene>
<reference evidence="3 4" key="1">
    <citation type="submission" date="2023-11" db="EMBL/GenBank/DDBJ databases">
        <title>MicrobeMod: A computational toolkit for identifying prokaryotic methylation and restriction-modification with nanopore sequencing.</title>
        <authorList>
            <person name="Crits-Christoph A."/>
            <person name="Kang S.C."/>
            <person name="Lee H."/>
            <person name="Ostrov N."/>
        </authorList>
    </citation>
    <scope>NUCLEOTIDE SEQUENCE [LARGE SCALE GENOMIC DNA]</scope>
    <source>
        <strain evidence="3 4">DSMZ 16071</strain>
    </source>
</reference>